<evidence type="ECO:0000256" key="4">
    <source>
        <dbReference type="ARBA" id="ARBA00023110"/>
    </source>
</evidence>
<name>A0ABY2IQA9_9MICO</name>
<dbReference type="PANTHER" id="PTHR43811">
    <property type="entry name" value="FKBP-TYPE PEPTIDYL-PROLYL CIS-TRANS ISOMERASE FKPA"/>
    <property type="match status" value="1"/>
</dbReference>
<feature type="domain" description="PPIase FKBP-type" evidence="8">
    <location>
        <begin position="458"/>
        <end position="546"/>
    </location>
</feature>
<dbReference type="InterPro" id="IPR001179">
    <property type="entry name" value="PPIase_FKBP_dom"/>
</dbReference>
<reference evidence="9 10" key="1">
    <citation type="submission" date="2019-03" db="EMBL/GenBank/DDBJ databases">
        <title>Genomics of glacier-inhabiting Cryobacterium strains.</title>
        <authorList>
            <person name="Liu Q."/>
            <person name="Xin Y.-H."/>
        </authorList>
    </citation>
    <scope>NUCLEOTIDE SEQUENCE [LARGE SCALE GENOMIC DNA]</scope>
    <source>
        <strain evidence="9 10">MDB1-5</strain>
    </source>
</reference>
<evidence type="ECO:0000256" key="7">
    <source>
        <dbReference type="SAM" id="MobiDB-lite"/>
    </source>
</evidence>
<sequence length="546" mass="57759">MQPGSDPVARRPGRLRPAGGRLRRRGRAGGHRQCAGGHVHHAADRRGHRAHRHDRRHRRPGSDRRLCGTRRRVLQRQDRGEDRCPRIRARHLWPRHRGPCRREPRRAERHPARDRQGRHLRDGGFPGCRRREPGGCLGSEGEHRPRPPRERQRRHRCRRAGGGGDRARHDRCARDRGSRHKRRLATSIGRPLPGARLRFLIDAWSILAEAHHRRHHSRKRKISVRKLPALLAVATVAVLALTGCSGSPSSTPTASAAAALTCTDPGTSSDAVTVAGDAGVEPTVTFTAPLTTTATERTVITKGDGEAVNTGDAVEIAYTAYNATSGAKLNAGGYGTAAGLTVTVAETGSVIPGILKGIACSNIGSRVAVVVPPVDAFGTTGNTNLKVSATDNIIFVIDVKGKVPTRSSGTDQAPQDGFPTVVLADDGAPTITVPKADAPTELKTEVLKKGDGATVADGATVTVQYAGVVWATGTVFDQSWGKGGPATFATANVVPGFAQGLIGQTVGSQVVIVIPPALGYGSTGNTTAGISATDTLVFVVDILATA</sequence>
<evidence type="ECO:0000256" key="5">
    <source>
        <dbReference type="ARBA" id="ARBA00023235"/>
    </source>
</evidence>
<evidence type="ECO:0000313" key="10">
    <source>
        <dbReference type="Proteomes" id="UP000297604"/>
    </source>
</evidence>
<keyword evidence="5 6" id="KW-0413">Isomerase</keyword>
<comment type="caution">
    <text evidence="9">The sequence shown here is derived from an EMBL/GenBank/DDBJ whole genome shotgun (WGS) entry which is preliminary data.</text>
</comment>
<keyword evidence="4 6" id="KW-0697">Rotamase</keyword>
<organism evidence="9 10">
    <name type="scientific">Cryobacterium glucosi</name>
    <dbReference type="NCBI Taxonomy" id="1259175"/>
    <lineage>
        <taxon>Bacteria</taxon>
        <taxon>Bacillati</taxon>
        <taxon>Actinomycetota</taxon>
        <taxon>Actinomycetes</taxon>
        <taxon>Micrococcales</taxon>
        <taxon>Microbacteriaceae</taxon>
        <taxon>Cryobacterium</taxon>
    </lineage>
</organism>
<feature type="compositionally biased region" description="Basic residues" evidence="7">
    <location>
        <begin position="46"/>
        <end position="59"/>
    </location>
</feature>
<dbReference type="Pfam" id="PF00254">
    <property type="entry name" value="FKBP_C"/>
    <property type="match status" value="2"/>
</dbReference>
<dbReference type="InterPro" id="IPR046357">
    <property type="entry name" value="PPIase_dom_sf"/>
</dbReference>
<feature type="region of interest" description="Disordered" evidence="7">
    <location>
        <begin position="1"/>
        <end position="67"/>
    </location>
</feature>
<evidence type="ECO:0000256" key="1">
    <source>
        <dbReference type="ARBA" id="ARBA00000971"/>
    </source>
</evidence>
<dbReference type="PROSITE" id="PS50059">
    <property type="entry name" value="FKBP_PPIASE"/>
    <property type="match status" value="2"/>
</dbReference>
<dbReference type="EMBL" id="SOFS01000017">
    <property type="protein sequence ID" value="TFC21176.1"/>
    <property type="molecule type" value="Genomic_DNA"/>
</dbReference>
<dbReference type="SUPFAM" id="SSF54534">
    <property type="entry name" value="FKBP-like"/>
    <property type="match status" value="2"/>
</dbReference>
<comment type="similarity">
    <text evidence="2">Belongs to the FKBP-type PPIase family.</text>
</comment>
<dbReference type="Proteomes" id="UP000297604">
    <property type="component" value="Unassembled WGS sequence"/>
</dbReference>
<feature type="compositionally biased region" description="Basic and acidic residues" evidence="7">
    <location>
        <begin position="100"/>
        <end position="122"/>
    </location>
</feature>
<accession>A0ABY2IQA9</accession>
<feature type="compositionally biased region" description="Basic and acidic residues" evidence="7">
    <location>
        <begin position="165"/>
        <end position="176"/>
    </location>
</feature>
<dbReference type="PANTHER" id="PTHR43811:SF19">
    <property type="entry name" value="39 KDA FK506-BINDING NUCLEAR PROTEIN"/>
    <property type="match status" value="1"/>
</dbReference>
<feature type="domain" description="PPIase FKBP-type" evidence="8">
    <location>
        <begin position="311"/>
        <end position="403"/>
    </location>
</feature>
<evidence type="ECO:0000256" key="6">
    <source>
        <dbReference type="PROSITE-ProRule" id="PRU00277"/>
    </source>
</evidence>
<keyword evidence="10" id="KW-1185">Reference proteome</keyword>
<evidence type="ECO:0000259" key="8">
    <source>
        <dbReference type="PROSITE" id="PS50059"/>
    </source>
</evidence>
<dbReference type="EC" id="5.2.1.8" evidence="3 6"/>
<dbReference type="Gene3D" id="3.10.50.40">
    <property type="match status" value="2"/>
</dbReference>
<comment type="catalytic activity">
    <reaction evidence="1 6">
        <text>[protein]-peptidylproline (omega=180) = [protein]-peptidylproline (omega=0)</text>
        <dbReference type="Rhea" id="RHEA:16237"/>
        <dbReference type="Rhea" id="RHEA-COMP:10747"/>
        <dbReference type="Rhea" id="RHEA-COMP:10748"/>
        <dbReference type="ChEBI" id="CHEBI:83833"/>
        <dbReference type="ChEBI" id="CHEBI:83834"/>
        <dbReference type="EC" id="5.2.1.8"/>
    </reaction>
</comment>
<evidence type="ECO:0000256" key="3">
    <source>
        <dbReference type="ARBA" id="ARBA00013194"/>
    </source>
</evidence>
<feature type="compositionally biased region" description="Basic and acidic residues" evidence="7">
    <location>
        <begin position="140"/>
        <end position="150"/>
    </location>
</feature>
<evidence type="ECO:0000256" key="2">
    <source>
        <dbReference type="ARBA" id="ARBA00006577"/>
    </source>
</evidence>
<proteinExistence type="inferred from homology"/>
<protein>
    <recommendedName>
        <fullName evidence="3 6">peptidylprolyl isomerase</fullName>
        <ecNumber evidence="3 6">5.2.1.8</ecNumber>
    </recommendedName>
</protein>
<feature type="compositionally biased region" description="Basic residues" evidence="7">
    <location>
        <begin position="21"/>
        <end position="30"/>
    </location>
</feature>
<feature type="region of interest" description="Disordered" evidence="7">
    <location>
        <begin position="95"/>
        <end position="183"/>
    </location>
</feature>
<gene>
    <name evidence="9" type="ORF">E3O46_07640</name>
</gene>
<evidence type="ECO:0000313" key="9">
    <source>
        <dbReference type="EMBL" id="TFC21176.1"/>
    </source>
</evidence>